<accession>A0A9P9DD76</accession>
<dbReference type="InterPro" id="IPR036318">
    <property type="entry name" value="FAD-bd_PCMH-like_sf"/>
</dbReference>
<dbReference type="InterPro" id="IPR012951">
    <property type="entry name" value="BBE"/>
</dbReference>
<comment type="similarity">
    <text evidence="1">Belongs to the oxygen-dependent FAD-linked oxidoreductase family.</text>
</comment>
<dbReference type="InterPro" id="IPR016169">
    <property type="entry name" value="FAD-bd_PCMH_sub2"/>
</dbReference>
<sequence length="632" mass="69968">MKMGRQSWKSSTVNVFLLTSLVTSSSASPVLFNNGLKNLFESVESQFKGVSTKLTNLFLPGTLQPLTGTLARCKVYPGDKNWPSEEAWNTLNKMTDNRLLIQPRPQASVCYNGPDYNPEKCAAITKTWSSSYNHMHDPIEMMSPVAQGLTCLPPNIFDSHNCTRGGFPAYVINATDPKHVQMGVNFARNTGVRLVVKNTGHDFLGKSGGKDALSIWTHWFKKIEYIENYVDKKSGYSGPAFKAGVGVQAFEIYKAAHEKGRVVVGGEGETVGIFGGYIQGGGHSPLSSLYGTGADQVLSFEVVTADGKFITANSTSNSDLFWAMRGGGGSTFGIATSVTVKAHPDMPTTASRFSFTSSKIGNETFWAGLRAYVDSFIPNADAGTYSYFTIIPNVWTGIFTFNMSPFFAPNKTLEQTKALLQPWFSRLDALGIEFDPNITHFDNYYDAWRSSFPLEVVQKINATTGSRMFPRANFDTKEKRDELLANLRQSSENNRVQVHFNMKTVDPANADNAVNSAWRPMYLFAQQAVRWPVNGTAEETLKIRKEFQTGDMQRWRDISPGAGSYLAEADRLEPNFGQAFWGGKYPRLLALKAKWDPKDVFFATTSVGSERWRVESVGGLPNENGKLCRVSL</sequence>
<dbReference type="Pfam" id="PF01565">
    <property type="entry name" value="FAD_binding_4"/>
    <property type="match status" value="1"/>
</dbReference>
<comment type="caution">
    <text evidence="5">The sequence shown here is derived from an EMBL/GenBank/DDBJ whole genome shotgun (WGS) entry which is preliminary data.</text>
</comment>
<dbReference type="PANTHER" id="PTHR13878:SF91">
    <property type="entry name" value="FAD BINDING DOMAIN PROTEIN (AFU_ORTHOLOGUE AFUA_6G12070)-RELATED"/>
    <property type="match status" value="1"/>
</dbReference>
<dbReference type="InterPro" id="IPR050432">
    <property type="entry name" value="FAD-linked_Oxidoreductases_BP"/>
</dbReference>
<dbReference type="InterPro" id="IPR006094">
    <property type="entry name" value="Oxid_FAD_bind_N"/>
</dbReference>
<evidence type="ECO:0000313" key="5">
    <source>
        <dbReference type="EMBL" id="KAH7116804.1"/>
    </source>
</evidence>
<dbReference type="GO" id="GO:0016491">
    <property type="term" value="F:oxidoreductase activity"/>
    <property type="evidence" value="ECO:0007669"/>
    <property type="project" value="UniProtKB-KW"/>
</dbReference>
<feature type="signal peptide" evidence="3">
    <location>
        <begin position="1"/>
        <end position="27"/>
    </location>
</feature>
<protein>
    <recommendedName>
        <fullName evidence="4">FAD-binding PCMH-type domain-containing protein</fullName>
    </recommendedName>
</protein>
<proteinExistence type="inferred from homology"/>
<evidence type="ECO:0000313" key="6">
    <source>
        <dbReference type="Proteomes" id="UP000700596"/>
    </source>
</evidence>
<evidence type="ECO:0000256" key="1">
    <source>
        <dbReference type="ARBA" id="ARBA00005466"/>
    </source>
</evidence>
<dbReference type="PANTHER" id="PTHR13878">
    <property type="entry name" value="GULONOLACTONE OXIDASE"/>
    <property type="match status" value="1"/>
</dbReference>
<evidence type="ECO:0000256" key="2">
    <source>
        <dbReference type="ARBA" id="ARBA00023002"/>
    </source>
</evidence>
<dbReference type="Proteomes" id="UP000700596">
    <property type="component" value="Unassembled WGS sequence"/>
</dbReference>
<keyword evidence="2" id="KW-0560">Oxidoreductase</keyword>
<dbReference type="GO" id="GO:0071949">
    <property type="term" value="F:FAD binding"/>
    <property type="evidence" value="ECO:0007669"/>
    <property type="project" value="InterPro"/>
</dbReference>
<dbReference type="InterPro" id="IPR016166">
    <property type="entry name" value="FAD-bd_PCMH"/>
</dbReference>
<evidence type="ECO:0000256" key="3">
    <source>
        <dbReference type="SAM" id="SignalP"/>
    </source>
</evidence>
<dbReference type="Gene3D" id="3.30.465.10">
    <property type="match status" value="2"/>
</dbReference>
<reference evidence="5" key="1">
    <citation type="journal article" date="2021" name="Nat. Commun.">
        <title>Genetic determinants of endophytism in the Arabidopsis root mycobiome.</title>
        <authorList>
            <person name="Mesny F."/>
            <person name="Miyauchi S."/>
            <person name="Thiergart T."/>
            <person name="Pickel B."/>
            <person name="Atanasova L."/>
            <person name="Karlsson M."/>
            <person name="Huettel B."/>
            <person name="Barry K.W."/>
            <person name="Haridas S."/>
            <person name="Chen C."/>
            <person name="Bauer D."/>
            <person name="Andreopoulos W."/>
            <person name="Pangilinan J."/>
            <person name="LaButti K."/>
            <person name="Riley R."/>
            <person name="Lipzen A."/>
            <person name="Clum A."/>
            <person name="Drula E."/>
            <person name="Henrissat B."/>
            <person name="Kohler A."/>
            <person name="Grigoriev I.V."/>
            <person name="Martin F.M."/>
            <person name="Hacquard S."/>
        </authorList>
    </citation>
    <scope>NUCLEOTIDE SEQUENCE</scope>
    <source>
        <strain evidence="5">MPI-CAGE-CH-0243</strain>
    </source>
</reference>
<dbReference type="OrthoDB" id="9983560at2759"/>
<keyword evidence="6" id="KW-1185">Reference proteome</keyword>
<dbReference type="AlphaFoldDB" id="A0A9P9DD76"/>
<gene>
    <name evidence="5" type="ORF">B0J11DRAFT_101210</name>
</gene>
<organism evidence="5 6">
    <name type="scientific">Dendryphion nanum</name>
    <dbReference type="NCBI Taxonomy" id="256645"/>
    <lineage>
        <taxon>Eukaryota</taxon>
        <taxon>Fungi</taxon>
        <taxon>Dikarya</taxon>
        <taxon>Ascomycota</taxon>
        <taxon>Pezizomycotina</taxon>
        <taxon>Dothideomycetes</taxon>
        <taxon>Pleosporomycetidae</taxon>
        <taxon>Pleosporales</taxon>
        <taxon>Torulaceae</taxon>
        <taxon>Dendryphion</taxon>
    </lineage>
</organism>
<name>A0A9P9DD76_9PLEO</name>
<feature type="domain" description="FAD-binding PCMH-type" evidence="4">
    <location>
        <begin position="164"/>
        <end position="345"/>
    </location>
</feature>
<dbReference type="SUPFAM" id="SSF56176">
    <property type="entry name" value="FAD-binding/transporter-associated domain-like"/>
    <property type="match status" value="1"/>
</dbReference>
<dbReference type="Pfam" id="PF08031">
    <property type="entry name" value="BBE"/>
    <property type="match status" value="1"/>
</dbReference>
<dbReference type="EMBL" id="JAGMWT010000014">
    <property type="protein sequence ID" value="KAH7116804.1"/>
    <property type="molecule type" value="Genomic_DNA"/>
</dbReference>
<dbReference type="PROSITE" id="PS51387">
    <property type="entry name" value="FAD_PCMH"/>
    <property type="match status" value="1"/>
</dbReference>
<keyword evidence="3" id="KW-0732">Signal</keyword>
<evidence type="ECO:0000259" key="4">
    <source>
        <dbReference type="PROSITE" id="PS51387"/>
    </source>
</evidence>
<feature type="chain" id="PRO_5040187931" description="FAD-binding PCMH-type domain-containing protein" evidence="3">
    <location>
        <begin position="28"/>
        <end position="632"/>
    </location>
</feature>